<evidence type="ECO:0000313" key="2">
    <source>
        <dbReference type="Proteomes" id="UP001493487"/>
    </source>
</evidence>
<protein>
    <submittedName>
        <fullName evidence="1">Uncharacterized protein</fullName>
    </submittedName>
</protein>
<dbReference type="Proteomes" id="UP001493487">
    <property type="component" value="Unassembled WGS sequence"/>
</dbReference>
<keyword evidence="2" id="KW-1185">Reference proteome</keyword>
<sequence length="80" mass="8615">MMEIGINGYICFIEPARSIPAACYVTEIAEVNRELYAKDFGSLNDVPTHAITFGLGTVLSSRELCLVAVGRHKADIVATA</sequence>
<gene>
    <name evidence="1" type="ORF">QJS35_09300</name>
</gene>
<comment type="caution">
    <text evidence="1">The sequence shown here is derived from an EMBL/GenBank/DDBJ whole genome shotgun (WGS) entry which is preliminary data.</text>
</comment>
<dbReference type="EMBL" id="JASKHM010000004">
    <property type="protein sequence ID" value="MEQ4482589.1"/>
    <property type="molecule type" value="Genomic_DNA"/>
</dbReference>
<reference evidence="1 2" key="1">
    <citation type="journal article" date="2023" name="Genome Announc.">
        <title>Pan-Genome Analyses of the Genus Cohnella and Proposal of the Novel Species Cohnella silvisoli sp. nov., Isolated from Forest Soil.</title>
        <authorList>
            <person name="Wang C."/>
            <person name="Mao L."/>
            <person name="Bao G."/>
            <person name="Zhu H."/>
        </authorList>
    </citation>
    <scope>NUCLEOTIDE SEQUENCE [LARGE SCALE GENOMIC DNA]</scope>
    <source>
        <strain evidence="1 2">NL03-T5-1</strain>
    </source>
</reference>
<dbReference type="PANTHER" id="PTHR42892">
    <property type="entry name" value="GLUCOSAMINE-6-PHOSPHATE DEAMINASE-LIKE PROTEIN BT_0258-RELATED"/>
    <property type="match status" value="1"/>
</dbReference>
<dbReference type="Gene3D" id="3.40.50.1360">
    <property type="match status" value="1"/>
</dbReference>
<dbReference type="InterPro" id="IPR052960">
    <property type="entry name" value="GlcN6P_deaminase-like"/>
</dbReference>
<proteinExistence type="predicted"/>
<evidence type="ECO:0000313" key="1">
    <source>
        <dbReference type="EMBL" id="MEQ4482589.1"/>
    </source>
</evidence>
<dbReference type="InterPro" id="IPR037171">
    <property type="entry name" value="NagB/RpiA_transferase-like"/>
</dbReference>
<organism evidence="1 2">
    <name type="scientific">Cohnella silvisoli</name>
    <dbReference type="NCBI Taxonomy" id="2873699"/>
    <lineage>
        <taxon>Bacteria</taxon>
        <taxon>Bacillati</taxon>
        <taxon>Bacillota</taxon>
        <taxon>Bacilli</taxon>
        <taxon>Bacillales</taxon>
        <taxon>Paenibacillaceae</taxon>
        <taxon>Cohnella</taxon>
    </lineage>
</organism>
<dbReference type="SUPFAM" id="SSF100950">
    <property type="entry name" value="NagB/RpiA/CoA transferase-like"/>
    <property type="match status" value="1"/>
</dbReference>
<dbReference type="PANTHER" id="PTHR42892:SF1">
    <property type="entry name" value="GLUCOSAMINE-6-PHOSPHATE ISOMERASE"/>
    <property type="match status" value="1"/>
</dbReference>
<accession>A0ABV1KRA8</accession>
<dbReference type="RefSeq" id="WP_232184666.1">
    <property type="nucleotide sequence ID" value="NZ_JAIOAP010000003.1"/>
</dbReference>
<name>A0ABV1KRA8_9BACL</name>